<dbReference type="Gene3D" id="3.40.50.10490">
    <property type="entry name" value="Glucose-6-phosphate isomerase like protein, domain 1"/>
    <property type="match status" value="1"/>
</dbReference>
<proteinExistence type="predicted"/>
<comment type="caution">
    <text evidence="3">The sequence shown here is derived from an EMBL/GenBank/DDBJ whole genome shotgun (WGS) entry which is preliminary data.</text>
</comment>
<gene>
    <name evidence="3" type="ORF">SLS58_004025</name>
</gene>
<dbReference type="PROSITE" id="PS51464">
    <property type="entry name" value="SIS"/>
    <property type="match status" value="1"/>
</dbReference>
<accession>A0ABR3TV13</accession>
<organism evidence="3 4">
    <name type="scientific">Diplodia intermedia</name>
    <dbReference type="NCBI Taxonomy" id="856260"/>
    <lineage>
        <taxon>Eukaryota</taxon>
        <taxon>Fungi</taxon>
        <taxon>Dikarya</taxon>
        <taxon>Ascomycota</taxon>
        <taxon>Pezizomycotina</taxon>
        <taxon>Dothideomycetes</taxon>
        <taxon>Dothideomycetes incertae sedis</taxon>
        <taxon>Botryosphaeriales</taxon>
        <taxon>Botryosphaeriaceae</taxon>
        <taxon>Diplodia</taxon>
    </lineage>
</organism>
<keyword evidence="4" id="KW-1185">Reference proteome</keyword>
<dbReference type="Pfam" id="PF01380">
    <property type="entry name" value="SIS"/>
    <property type="match status" value="1"/>
</dbReference>
<sequence length="338" mass="34586">MNAASPLEPFGSPKSTNSDDSTFDEAASTAASSTTCADDTSATSATPALSECDSRNDIAPHNTLKRKRSSAALITPPPSASDSERYDNDNGPTTTTTTTTPTTLLSRALHVLSTEAAALAHVTRLYTTSAAAQSALLAAVGTVERAHRRGGKVVVCGVGKSGLVGRKTVATLKSLGVGASFMHAAEAVHGDLGDVRAGADAVLFISFSGRTAELLNVLPHLPPRVPVVALTAWPADAAARCPLLAGREGEGEAVLLPAPVHESEEQSFGVSAPTTSTTVAMAVGDMLALTAAERIHEAEKSRVFKRNHPGGAIGARTLAEEVTVVTTKKVCLAGGVEC</sequence>
<feature type="region of interest" description="Disordered" evidence="1">
    <location>
        <begin position="1"/>
        <end position="100"/>
    </location>
</feature>
<reference evidence="3 4" key="1">
    <citation type="journal article" date="2023" name="Plant Dis.">
        <title>First Report of Diplodia intermedia Causing Canker and Dieback Diseases on Apple Trees in Canada.</title>
        <authorList>
            <person name="Ellouze W."/>
            <person name="Ilyukhin E."/>
            <person name="Sulman M."/>
            <person name="Ali S."/>
        </authorList>
    </citation>
    <scope>NUCLEOTIDE SEQUENCE [LARGE SCALE GENOMIC DNA]</scope>
    <source>
        <strain evidence="3 4">M45-28</strain>
    </source>
</reference>
<dbReference type="SUPFAM" id="SSF53697">
    <property type="entry name" value="SIS domain"/>
    <property type="match status" value="1"/>
</dbReference>
<dbReference type="PANTHER" id="PTHR38418:SF2">
    <property type="entry name" value="SUGAR ISOMERASE, KPSF_GUTQ (AFU_ORTHOLOGUE AFUA_6G08860)"/>
    <property type="match status" value="1"/>
</dbReference>
<name>A0ABR3TV13_9PEZI</name>
<evidence type="ECO:0000313" key="3">
    <source>
        <dbReference type="EMBL" id="KAL1644954.1"/>
    </source>
</evidence>
<feature type="domain" description="SIS" evidence="2">
    <location>
        <begin position="143"/>
        <end position="297"/>
    </location>
</feature>
<protein>
    <recommendedName>
        <fullName evidence="2">SIS domain-containing protein</fullName>
    </recommendedName>
</protein>
<dbReference type="Proteomes" id="UP001521184">
    <property type="component" value="Unassembled WGS sequence"/>
</dbReference>
<evidence type="ECO:0000313" key="4">
    <source>
        <dbReference type="Proteomes" id="UP001521184"/>
    </source>
</evidence>
<evidence type="ECO:0000256" key="1">
    <source>
        <dbReference type="SAM" id="MobiDB-lite"/>
    </source>
</evidence>
<dbReference type="InterPro" id="IPR001347">
    <property type="entry name" value="SIS_dom"/>
</dbReference>
<dbReference type="EMBL" id="JAKEKT020000021">
    <property type="protein sequence ID" value="KAL1644954.1"/>
    <property type="molecule type" value="Genomic_DNA"/>
</dbReference>
<evidence type="ECO:0000259" key="2">
    <source>
        <dbReference type="PROSITE" id="PS51464"/>
    </source>
</evidence>
<feature type="compositionally biased region" description="Low complexity" evidence="1">
    <location>
        <begin position="18"/>
        <end position="46"/>
    </location>
</feature>
<dbReference type="PANTHER" id="PTHR38418">
    <property type="entry name" value="SUGAR ISOMERASE, KPSF/GUTQ (AFU_ORTHOLOGUE AFUA_6G08860)"/>
    <property type="match status" value="1"/>
</dbReference>
<dbReference type="InterPro" id="IPR046348">
    <property type="entry name" value="SIS_dom_sf"/>
</dbReference>